<evidence type="ECO:0000313" key="1">
    <source>
        <dbReference type="EMBL" id="MDP9830160.1"/>
    </source>
</evidence>
<organism evidence="1 2">
    <name type="scientific">Kineosporia succinea</name>
    <dbReference type="NCBI Taxonomy" id="84632"/>
    <lineage>
        <taxon>Bacteria</taxon>
        <taxon>Bacillati</taxon>
        <taxon>Actinomycetota</taxon>
        <taxon>Actinomycetes</taxon>
        <taxon>Kineosporiales</taxon>
        <taxon>Kineosporiaceae</taxon>
        <taxon>Kineosporia</taxon>
    </lineage>
</organism>
<dbReference type="RefSeq" id="WP_307249069.1">
    <property type="nucleotide sequence ID" value="NZ_JAUSQZ010000001.1"/>
</dbReference>
<name>A0ABT9PDB8_9ACTN</name>
<dbReference type="EMBL" id="JAUSQZ010000001">
    <property type="protein sequence ID" value="MDP9830160.1"/>
    <property type="molecule type" value="Genomic_DNA"/>
</dbReference>
<gene>
    <name evidence="1" type="ORF">J2S57_005909</name>
</gene>
<sequence>MLEIASDPAPVQIDVPETILRAHDQPTPELPYEPPLSPSRIRPAVTALLARPRRSTRPDLPRLIRAVARCSPLRCIPYEHERSLSQGVTVVADIGPAMIPYLADVDFLLEQIQNTVGMSSTAVRWIDDDPVPLELPRERPVLVITSLGTRRKARWLRALPAEVVALVPQRGMGLPGAALTVAWDDLPKVVRRHG</sequence>
<protein>
    <submittedName>
        <fullName evidence="1">Uncharacterized protein</fullName>
    </submittedName>
</protein>
<keyword evidence="2" id="KW-1185">Reference proteome</keyword>
<reference evidence="1 2" key="1">
    <citation type="submission" date="2023-07" db="EMBL/GenBank/DDBJ databases">
        <title>Sequencing the genomes of 1000 actinobacteria strains.</title>
        <authorList>
            <person name="Klenk H.-P."/>
        </authorList>
    </citation>
    <scope>NUCLEOTIDE SEQUENCE [LARGE SCALE GENOMIC DNA]</scope>
    <source>
        <strain evidence="1 2">DSM 44388</strain>
    </source>
</reference>
<proteinExistence type="predicted"/>
<evidence type="ECO:0000313" key="2">
    <source>
        <dbReference type="Proteomes" id="UP001235712"/>
    </source>
</evidence>
<accession>A0ABT9PDB8</accession>
<dbReference type="Proteomes" id="UP001235712">
    <property type="component" value="Unassembled WGS sequence"/>
</dbReference>
<comment type="caution">
    <text evidence="1">The sequence shown here is derived from an EMBL/GenBank/DDBJ whole genome shotgun (WGS) entry which is preliminary data.</text>
</comment>